<dbReference type="STRING" id="1513793.SAMN06296036_12946"/>
<reference evidence="2" key="1">
    <citation type="submission" date="2017-04" db="EMBL/GenBank/DDBJ databases">
        <authorList>
            <person name="Varghese N."/>
            <person name="Submissions S."/>
        </authorList>
    </citation>
    <scope>NUCLEOTIDE SEQUENCE [LARGE SCALE GENOMIC DNA]</scope>
    <source>
        <strain evidence="2">RKEM611</strain>
    </source>
</reference>
<evidence type="ECO:0000313" key="1">
    <source>
        <dbReference type="EMBL" id="SMF75534.1"/>
    </source>
</evidence>
<dbReference type="EMBL" id="FWZT01000029">
    <property type="protein sequence ID" value="SMF75534.1"/>
    <property type="molecule type" value="Genomic_DNA"/>
</dbReference>
<dbReference type="GO" id="GO:0016740">
    <property type="term" value="F:transferase activity"/>
    <property type="evidence" value="ECO:0007669"/>
    <property type="project" value="UniProtKB-KW"/>
</dbReference>
<accession>A0A1Y6CSV8</accession>
<dbReference type="Proteomes" id="UP000192907">
    <property type="component" value="Unassembled WGS sequence"/>
</dbReference>
<name>A0A1Y6CSV8_9BACT</name>
<dbReference type="AlphaFoldDB" id="A0A1Y6CSV8"/>
<evidence type="ECO:0000313" key="2">
    <source>
        <dbReference type="Proteomes" id="UP000192907"/>
    </source>
</evidence>
<keyword evidence="2" id="KW-1185">Reference proteome</keyword>
<organism evidence="1 2">
    <name type="scientific">Pseudobacteriovorax antillogorgiicola</name>
    <dbReference type="NCBI Taxonomy" id="1513793"/>
    <lineage>
        <taxon>Bacteria</taxon>
        <taxon>Pseudomonadati</taxon>
        <taxon>Bdellovibrionota</taxon>
        <taxon>Oligoflexia</taxon>
        <taxon>Oligoflexales</taxon>
        <taxon>Pseudobacteriovoracaceae</taxon>
        <taxon>Pseudobacteriovorax</taxon>
    </lineage>
</organism>
<sequence length="561" mass="66317">MISSDRYILPFQIENSYLPEAIKSKEYLFSFDPKLPSHDSWRLEFREKINRLEVVGKIRQMYPIYLDYLCRYLNDLHNIERTKRYWEFMIGYWLSNFLSVVYPWYRVLESEDMNYYRHVGLDRKYFRSFLTSPMSMMHFARDDFWYGMQIHTRLLECLKTPHECIHGREGFPSPVGGGEYSQSYNFFGYENLVERQSFARSEIILARLPFNRKVKYFNTFDLSTAKYPLKSRVFSDIEFEDSSFDCFIRSSIHEFLPQDIVEYYSELCDDSMKITGDPKKIFATNMMHGYCGALRFFVAERLENQSMKLIGIQHGGNYNVVDFPVNHERNISDKYITWGWINGSVDIPLGSIKLSSQMRPKKLSRGQRILLVGSDANHNRLGSPYYTCCHDYFQRQIDFLNLLSTRIRAMTCIRMNPASSSSQRDYISSCVSDAIFDQEKDIYKSFRLSALNIIDNVNTTWIESISLDIPTILLWDPSRIDFVDSFKGYYEQLEEVGIAYRKPEQVSSVVEGLFHRKNISDWWFSSDVRRVRREILEQFGKQVSSQRLWNGVLSRMLSVEP</sequence>
<gene>
    <name evidence="1" type="ORF">SAMN06296036_12946</name>
</gene>
<protein>
    <submittedName>
        <fullName evidence="1">Putative transferase, LIC12162 family</fullName>
    </submittedName>
</protein>
<proteinExistence type="predicted"/>
<keyword evidence="1" id="KW-0808">Transferase</keyword>